<dbReference type="SUPFAM" id="SSF160574">
    <property type="entry name" value="BT0923-like"/>
    <property type="match status" value="1"/>
</dbReference>
<feature type="signal peptide" evidence="2">
    <location>
        <begin position="1"/>
        <end position="19"/>
    </location>
</feature>
<evidence type="ECO:0008006" key="5">
    <source>
        <dbReference type="Google" id="ProtNLM"/>
    </source>
</evidence>
<dbReference type="Gene3D" id="3.40.1420.30">
    <property type="match status" value="1"/>
</dbReference>
<dbReference type="AlphaFoldDB" id="A0A1G6VYB2"/>
<protein>
    <recommendedName>
        <fullName evidence="5">Beta-lactamase-inhibitor-like, PepSY-like</fullName>
    </recommendedName>
</protein>
<feature type="region of interest" description="Disordered" evidence="1">
    <location>
        <begin position="24"/>
        <end position="65"/>
    </location>
</feature>
<dbReference type="EMBL" id="FNAO01000001">
    <property type="protein sequence ID" value="SDD58622.1"/>
    <property type="molecule type" value="Genomic_DNA"/>
</dbReference>
<reference evidence="3 4" key="1">
    <citation type="submission" date="2016-10" db="EMBL/GenBank/DDBJ databases">
        <authorList>
            <person name="de Groot N.N."/>
        </authorList>
    </citation>
    <scope>NUCLEOTIDE SEQUENCE [LARGE SCALE GENOMIC DNA]</scope>
    <source>
        <strain evidence="3 4">DSM 23421</strain>
    </source>
</reference>
<evidence type="ECO:0000256" key="2">
    <source>
        <dbReference type="SAM" id="SignalP"/>
    </source>
</evidence>
<sequence length="130" mass="13528">MKKLFITAVFALGSLTAFAQEEQATEAQDAATEVQDQATDAATEVQDEATEGAAEGQEAATEAVAQDDFSEIAVEEVPEAITTMIETNYPGATVNGAAKNEAGHYKVEVSLEDGTSGALIVDEEGNAVEQ</sequence>
<feature type="compositionally biased region" description="Low complexity" evidence="1">
    <location>
        <begin position="51"/>
        <end position="65"/>
    </location>
</feature>
<organism evidence="3 4">
    <name type="scientific">Pricia antarctica</name>
    <dbReference type="NCBI Taxonomy" id="641691"/>
    <lineage>
        <taxon>Bacteria</taxon>
        <taxon>Pseudomonadati</taxon>
        <taxon>Bacteroidota</taxon>
        <taxon>Flavobacteriia</taxon>
        <taxon>Flavobacteriales</taxon>
        <taxon>Flavobacteriaceae</taxon>
        <taxon>Pricia</taxon>
    </lineage>
</organism>
<evidence type="ECO:0000313" key="4">
    <source>
        <dbReference type="Proteomes" id="UP000199109"/>
    </source>
</evidence>
<dbReference type="Proteomes" id="UP000199109">
    <property type="component" value="Unassembled WGS sequence"/>
</dbReference>
<dbReference type="RefSeq" id="WP_175455220.1">
    <property type="nucleotide sequence ID" value="NZ_FNAO01000001.1"/>
</dbReference>
<keyword evidence="2" id="KW-0732">Signal</keyword>
<name>A0A1G6VYB2_9FLAO</name>
<proteinExistence type="predicted"/>
<evidence type="ECO:0000313" key="3">
    <source>
        <dbReference type="EMBL" id="SDD58622.1"/>
    </source>
</evidence>
<feature type="compositionally biased region" description="Low complexity" evidence="1">
    <location>
        <begin position="24"/>
        <end position="33"/>
    </location>
</feature>
<evidence type="ECO:0000256" key="1">
    <source>
        <dbReference type="SAM" id="MobiDB-lite"/>
    </source>
</evidence>
<feature type="chain" id="PRO_5011723921" description="Beta-lactamase-inhibitor-like, PepSY-like" evidence="2">
    <location>
        <begin position="20"/>
        <end position="130"/>
    </location>
</feature>
<accession>A0A1G6VYB2</accession>
<keyword evidence="4" id="KW-1185">Reference proteome</keyword>
<gene>
    <name evidence="3" type="ORF">SAMN05421636_101115</name>
</gene>